<dbReference type="GO" id="GO:0003676">
    <property type="term" value="F:nucleic acid binding"/>
    <property type="evidence" value="ECO:0007669"/>
    <property type="project" value="InterPro"/>
</dbReference>
<proteinExistence type="predicted"/>
<reference evidence="2" key="1">
    <citation type="submission" date="2022-09" db="EMBL/GenBank/DDBJ databases">
        <title>Fusarium specimens isolated from Avocado Roots.</title>
        <authorList>
            <person name="Stajich J."/>
            <person name="Roper C."/>
            <person name="Heimlech-Rivalta G."/>
        </authorList>
    </citation>
    <scope>NUCLEOTIDE SEQUENCE</scope>
    <source>
        <strain evidence="2">CF00136</strain>
    </source>
</reference>
<organism evidence="2 3">
    <name type="scientific">Fusarium torreyae</name>
    <dbReference type="NCBI Taxonomy" id="1237075"/>
    <lineage>
        <taxon>Eukaryota</taxon>
        <taxon>Fungi</taxon>
        <taxon>Dikarya</taxon>
        <taxon>Ascomycota</taxon>
        <taxon>Pezizomycotina</taxon>
        <taxon>Sordariomycetes</taxon>
        <taxon>Hypocreomycetidae</taxon>
        <taxon>Hypocreales</taxon>
        <taxon>Nectriaceae</taxon>
        <taxon>Fusarium</taxon>
    </lineage>
</organism>
<dbReference type="SUPFAM" id="SSF57756">
    <property type="entry name" value="Retrovirus zinc finger-like domains"/>
    <property type="match status" value="1"/>
</dbReference>
<name>A0A9W8VPE4_9HYPO</name>
<dbReference type="EMBL" id="JAOQAZ010000002">
    <property type="protein sequence ID" value="KAJ4270289.1"/>
    <property type="molecule type" value="Genomic_DNA"/>
</dbReference>
<dbReference type="GO" id="GO:0008270">
    <property type="term" value="F:zinc ion binding"/>
    <property type="evidence" value="ECO:0007669"/>
    <property type="project" value="InterPro"/>
</dbReference>
<evidence type="ECO:0008006" key="4">
    <source>
        <dbReference type="Google" id="ProtNLM"/>
    </source>
</evidence>
<dbReference type="Proteomes" id="UP001152049">
    <property type="component" value="Unassembled WGS sequence"/>
</dbReference>
<protein>
    <recommendedName>
        <fullName evidence="4">CCHC-type domain-containing protein</fullName>
    </recommendedName>
</protein>
<evidence type="ECO:0000313" key="2">
    <source>
        <dbReference type="EMBL" id="KAJ4270289.1"/>
    </source>
</evidence>
<gene>
    <name evidence="2" type="ORF">NW762_001965</name>
</gene>
<dbReference type="InterPro" id="IPR036875">
    <property type="entry name" value="Znf_CCHC_sf"/>
</dbReference>
<evidence type="ECO:0000313" key="3">
    <source>
        <dbReference type="Proteomes" id="UP001152049"/>
    </source>
</evidence>
<accession>A0A9W8VPE4</accession>
<dbReference type="AlphaFoldDB" id="A0A9W8VPE4"/>
<feature type="region of interest" description="Disordered" evidence="1">
    <location>
        <begin position="63"/>
        <end position="99"/>
    </location>
</feature>
<comment type="caution">
    <text evidence="2">The sequence shown here is derived from an EMBL/GenBank/DDBJ whole genome shotgun (WGS) entry which is preliminary data.</text>
</comment>
<evidence type="ECO:0000256" key="1">
    <source>
        <dbReference type="SAM" id="MobiDB-lite"/>
    </source>
</evidence>
<feature type="compositionally biased region" description="Low complexity" evidence="1">
    <location>
        <begin position="63"/>
        <end position="87"/>
    </location>
</feature>
<dbReference type="SUPFAM" id="SSF81995">
    <property type="entry name" value="beta-sandwich domain of Sec23/24"/>
    <property type="match status" value="1"/>
</dbReference>
<sequence>MSAPIVNNYFDAGPAAPTSGSGGVQKFSGKCHHCHKWGHKAQDCRLKAKEEGLRLQMLQLQQQQQHQQQQQPPQQQQQQQQHQQQQQPPAPAPTGLAPAAVAAAEASVASASWGEQMDESQVTNLSQASSALAAFHEAVFGGNHSSEQSTIEPSRAIRAGFNIEELADNIVGQIMGKTQ</sequence>
<keyword evidence="3" id="KW-1185">Reference proteome</keyword>